<dbReference type="Gene3D" id="3.60.10.10">
    <property type="entry name" value="Endonuclease/exonuclease/phosphatase"/>
    <property type="match status" value="1"/>
</dbReference>
<evidence type="ECO:0000259" key="2">
    <source>
        <dbReference type="Pfam" id="PF14529"/>
    </source>
</evidence>
<evidence type="ECO:0000313" key="3">
    <source>
        <dbReference type="EMBL" id="GFT04046.1"/>
    </source>
</evidence>
<dbReference type="InterPro" id="IPR005135">
    <property type="entry name" value="Endo/exonuclease/phosphatase"/>
</dbReference>
<dbReference type="EMBL" id="BMAW01056052">
    <property type="protein sequence ID" value="GFT04046.1"/>
    <property type="molecule type" value="Genomic_DNA"/>
</dbReference>
<dbReference type="InterPro" id="IPR036691">
    <property type="entry name" value="Endo/exonu/phosph_ase_sf"/>
</dbReference>
<comment type="caution">
    <text evidence="3">The sequence shown here is derived from an EMBL/GenBank/DDBJ whole genome shotgun (WGS) entry which is preliminary data.</text>
</comment>
<proteinExistence type="predicted"/>
<dbReference type="Pfam" id="PF14529">
    <property type="entry name" value="Exo_endo_phos_2"/>
    <property type="match status" value="1"/>
</dbReference>
<dbReference type="Proteomes" id="UP000887013">
    <property type="component" value="Unassembled WGS sequence"/>
</dbReference>
<evidence type="ECO:0000313" key="4">
    <source>
        <dbReference type="Proteomes" id="UP000887013"/>
    </source>
</evidence>
<protein>
    <submittedName>
        <fullName evidence="3">RNA-directed DNA polymerase from mobile element jockey</fullName>
    </submittedName>
</protein>
<gene>
    <name evidence="3" type="primary">pol_770</name>
    <name evidence="3" type="ORF">NPIL_182851</name>
</gene>
<keyword evidence="4" id="KW-1185">Reference proteome</keyword>
<accession>A0A8X6NB00</accession>
<dbReference type="PANTHER" id="PTHR33273:SF4">
    <property type="entry name" value="ENDONUCLEASE_EXONUCLEASE_PHOSPHATASE DOMAIN-CONTAINING PROTEIN"/>
    <property type="match status" value="1"/>
</dbReference>
<organism evidence="3 4">
    <name type="scientific">Nephila pilipes</name>
    <name type="common">Giant wood spider</name>
    <name type="synonym">Nephila maculata</name>
    <dbReference type="NCBI Taxonomy" id="299642"/>
    <lineage>
        <taxon>Eukaryota</taxon>
        <taxon>Metazoa</taxon>
        <taxon>Ecdysozoa</taxon>
        <taxon>Arthropoda</taxon>
        <taxon>Chelicerata</taxon>
        <taxon>Arachnida</taxon>
        <taxon>Araneae</taxon>
        <taxon>Araneomorphae</taxon>
        <taxon>Entelegynae</taxon>
        <taxon>Araneoidea</taxon>
        <taxon>Nephilidae</taxon>
        <taxon>Nephila</taxon>
    </lineage>
</organism>
<evidence type="ECO:0000256" key="1">
    <source>
        <dbReference type="SAM" id="MobiDB-lite"/>
    </source>
</evidence>
<feature type="compositionally biased region" description="Basic and acidic residues" evidence="1">
    <location>
        <begin position="27"/>
        <end position="40"/>
    </location>
</feature>
<dbReference type="PANTHER" id="PTHR33273">
    <property type="entry name" value="DOMAIN-CONTAINING PROTEIN, PUTATIVE-RELATED"/>
    <property type="match status" value="1"/>
</dbReference>
<dbReference type="OrthoDB" id="10065625at2759"/>
<feature type="region of interest" description="Disordered" evidence="1">
    <location>
        <begin position="1"/>
        <end position="72"/>
    </location>
</feature>
<keyword evidence="3" id="KW-0548">Nucleotidyltransferase</keyword>
<feature type="domain" description="Endonuclease/exonuclease/phosphatase" evidence="2">
    <location>
        <begin position="114"/>
        <end position="225"/>
    </location>
</feature>
<dbReference type="SUPFAM" id="SSF56219">
    <property type="entry name" value="DNase I-like"/>
    <property type="match status" value="1"/>
</dbReference>
<keyword evidence="3" id="KW-0695">RNA-directed DNA polymerase</keyword>
<sequence length="289" mass="32892">MNPLNRPKKEEKKKSTHEHRQKLQNILKEKREGRTSKPDIHTAPTTYAEAAKSSPVAPSQATNTSPSPASSSSITDIFQQLKDPECLEMFGILKKYIEISKSAINIETDSQPVTICSVYRPPKNRDSTIPDLQKIIRNRPKCILVGDCNAKHISWNRGGTQNKAGKNIHNFAQIYGLDLITPTVHTRIKVRRNEKPSTIDFGITKGLQNTTVTVLEELSSDHLPLLFNCNIDNYTPANHNYHKFTNWKKFQILLHNSIEGNPIINSRMSFYLEYQRPVRAALSPFEYIE</sequence>
<keyword evidence="3" id="KW-0808">Transferase</keyword>
<reference evidence="3" key="1">
    <citation type="submission" date="2020-08" db="EMBL/GenBank/DDBJ databases">
        <title>Multicomponent nature underlies the extraordinary mechanical properties of spider dragline silk.</title>
        <authorList>
            <person name="Kono N."/>
            <person name="Nakamura H."/>
            <person name="Mori M."/>
            <person name="Yoshida Y."/>
            <person name="Ohtoshi R."/>
            <person name="Malay A.D."/>
            <person name="Moran D.A.P."/>
            <person name="Tomita M."/>
            <person name="Numata K."/>
            <person name="Arakawa K."/>
        </authorList>
    </citation>
    <scope>NUCLEOTIDE SEQUENCE</scope>
</reference>
<name>A0A8X6NB00_NEPPI</name>
<feature type="compositionally biased region" description="Low complexity" evidence="1">
    <location>
        <begin position="57"/>
        <end position="72"/>
    </location>
</feature>
<dbReference type="AlphaFoldDB" id="A0A8X6NB00"/>
<dbReference type="GO" id="GO:0003964">
    <property type="term" value="F:RNA-directed DNA polymerase activity"/>
    <property type="evidence" value="ECO:0007669"/>
    <property type="project" value="UniProtKB-KW"/>
</dbReference>